<reference evidence="1 2" key="1">
    <citation type="journal article" date="2024" name="G3 (Bethesda)">
        <title>Genome assembly of Hibiscus sabdariffa L. provides insights into metabolisms of medicinal natural products.</title>
        <authorList>
            <person name="Kim T."/>
        </authorList>
    </citation>
    <scope>NUCLEOTIDE SEQUENCE [LARGE SCALE GENOMIC DNA]</scope>
    <source>
        <strain evidence="1">TK-2024</strain>
        <tissue evidence="1">Old leaves</tissue>
    </source>
</reference>
<comment type="caution">
    <text evidence="1">The sequence shown here is derived from an EMBL/GenBank/DDBJ whole genome shotgun (WGS) entry which is preliminary data.</text>
</comment>
<dbReference type="EMBL" id="JBBPBM010000016">
    <property type="protein sequence ID" value="KAK8557540.1"/>
    <property type="molecule type" value="Genomic_DNA"/>
</dbReference>
<name>A0ABR2EBQ5_9ROSI</name>
<evidence type="ECO:0000313" key="2">
    <source>
        <dbReference type="Proteomes" id="UP001472677"/>
    </source>
</evidence>
<evidence type="ECO:0000313" key="1">
    <source>
        <dbReference type="EMBL" id="KAK8557540.1"/>
    </source>
</evidence>
<gene>
    <name evidence="1" type="ORF">V6N12_009771</name>
</gene>
<keyword evidence="2" id="KW-1185">Reference proteome</keyword>
<proteinExistence type="predicted"/>
<protein>
    <submittedName>
        <fullName evidence="1">Uncharacterized protein</fullName>
    </submittedName>
</protein>
<accession>A0ABR2EBQ5</accession>
<sequence length="80" mass="9148">MDHLAYVSRLNSSDVISMMCSCERVENGGVGWPKEQGKAGEQSPEEWERLPVKRNSVTPMRNIQEKNGGQLDISSWWLKR</sequence>
<organism evidence="1 2">
    <name type="scientific">Hibiscus sabdariffa</name>
    <name type="common">roselle</name>
    <dbReference type="NCBI Taxonomy" id="183260"/>
    <lineage>
        <taxon>Eukaryota</taxon>
        <taxon>Viridiplantae</taxon>
        <taxon>Streptophyta</taxon>
        <taxon>Embryophyta</taxon>
        <taxon>Tracheophyta</taxon>
        <taxon>Spermatophyta</taxon>
        <taxon>Magnoliopsida</taxon>
        <taxon>eudicotyledons</taxon>
        <taxon>Gunneridae</taxon>
        <taxon>Pentapetalae</taxon>
        <taxon>rosids</taxon>
        <taxon>malvids</taxon>
        <taxon>Malvales</taxon>
        <taxon>Malvaceae</taxon>
        <taxon>Malvoideae</taxon>
        <taxon>Hibiscus</taxon>
    </lineage>
</organism>
<dbReference type="Proteomes" id="UP001472677">
    <property type="component" value="Unassembled WGS sequence"/>
</dbReference>